<keyword evidence="3" id="KW-0560">Oxidoreductase</keyword>
<evidence type="ECO:0000256" key="1">
    <source>
        <dbReference type="ARBA" id="ARBA00022630"/>
    </source>
</evidence>
<evidence type="ECO:0000256" key="3">
    <source>
        <dbReference type="ARBA" id="ARBA00023002"/>
    </source>
</evidence>
<dbReference type="RefSeq" id="WP_168448867.1">
    <property type="nucleotide sequence ID" value="NZ_JAAWWK010000001.1"/>
</dbReference>
<evidence type="ECO:0000259" key="4">
    <source>
        <dbReference type="Pfam" id="PF00441"/>
    </source>
</evidence>
<protein>
    <submittedName>
        <fullName evidence="5">Acyl-CoA dehydrogenase</fullName>
    </submittedName>
</protein>
<keyword evidence="6" id="KW-1185">Reference proteome</keyword>
<dbReference type="InterPro" id="IPR009075">
    <property type="entry name" value="AcylCo_DH/oxidase_C"/>
</dbReference>
<dbReference type="Gene3D" id="1.20.140.10">
    <property type="entry name" value="Butyryl-CoA Dehydrogenase, subunit A, domain 3"/>
    <property type="match status" value="1"/>
</dbReference>
<keyword evidence="1" id="KW-0285">Flavoprotein</keyword>
<dbReference type="SUPFAM" id="SSF47203">
    <property type="entry name" value="Acyl-CoA dehydrogenase C-terminal domain-like"/>
    <property type="match status" value="1"/>
</dbReference>
<comment type="caution">
    <text evidence="5">The sequence shown here is derived from an EMBL/GenBank/DDBJ whole genome shotgun (WGS) entry which is preliminary data.</text>
</comment>
<dbReference type="InterPro" id="IPR036250">
    <property type="entry name" value="AcylCo_DH-like_C"/>
</dbReference>
<name>A0ABX1GCL5_9GAMM</name>
<reference evidence="5 6" key="1">
    <citation type="submission" date="2020-04" db="EMBL/GenBank/DDBJ databases">
        <authorList>
            <person name="Yoon J."/>
        </authorList>
    </citation>
    <scope>NUCLEOTIDE SEQUENCE [LARGE SCALE GENOMIC DNA]</scope>
    <source>
        <strain evidence="5 6">KMU-166</strain>
    </source>
</reference>
<keyword evidence="2" id="KW-0274">FAD</keyword>
<organism evidence="5 6">
    <name type="scientific">Spongiibacter thalassae</name>
    <dbReference type="NCBI Taxonomy" id="2721624"/>
    <lineage>
        <taxon>Bacteria</taxon>
        <taxon>Pseudomonadati</taxon>
        <taxon>Pseudomonadota</taxon>
        <taxon>Gammaproteobacteria</taxon>
        <taxon>Cellvibrionales</taxon>
        <taxon>Spongiibacteraceae</taxon>
        <taxon>Spongiibacter</taxon>
    </lineage>
</organism>
<sequence length="340" mass="36344">MSELNIAELLADQLDKLLSAEVGAESLAALEEGVGTLSLWQQVEEMGIADVMRSGADDAGLGWQDCAELFRVLGRHAAPLPLAETLIGRGLLSSVGMTVPDGPLALIEDVLTLDANGVLQGRVDMMTWAPWASHWVGVAEQSGESRLFCVARGEGEAVTTLERAPTLSVDLTGVQALAVAPIADATLMRSQFALARALMISGACDKVVELAVEYANTRKQFGKPIGKFQALQHQLAEASCRAAATEMAAKYACRKLDLGEHSSGAAVAKYTAGVAAKEVSRIAHQVFGAIGITDEHELHYFTRRLWQWRVDGGSERYWSEQLGSRVLQAGAAQLWSSLTA</sequence>
<dbReference type="PANTHER" id="PTHR43884:SF20">
    <property type="entry name" value="ACYL-COA DEHYDROGENASE FADE28"/>
    <property type="match status" value="1"/>
</dbReference>
<dbReference type="Proteomes" id="UP000765845">
    <property type="component" value="Unassembled WGS sequence"/>
</dbReference>
<feature type="domain" description="Acyl-CoA dehydrogenase/oxidase C-terminal" evidence="4">
    <location>
        <begin position="191"/>
        <end position="315"/>
    </location>
</feature>
<dbReference type="PANTHER" id="PTHR43884">
    <property type="entry name" value="ACYL-COA DEHYDROGENASE"/>
    <property type="match status" value="1"/>
</dbReference>
<dbReference type="EMBL" id="JAAWWK010000001">
    <property type="protein sequence ID" value="NKI16343.1"/>
    <property type="molecule type" value="Genomic_DNA"/>
</dbReference>
<evidence type="ECO:0000313" key="6">
    <source>
        <dbReference type="Proteomes" id="UP000765845"/>
    </source>
</evidence>
<proteinExistence type="predicted"/>
<gene>
    <name evidence="5" type="ORF">HCU74_02805</name>
</gene>
<evidence type="ECO:0000256" key="2">
    <source>
        <dbReference type="ARBA" id="ARBA00022827"/>
    </source>
</evidence>
<evidence type="ECO:0000313" key="5">
    <source>
        <dbReference type="EMBL" id="NKI16343.1"/>
    </source>
</evidence>
<accession>A0ABX1GCL5</accession>
<dbReference type="Pfam" id="PF00441">
    <property type="entry name" value="Acyl-CoA_dh_1"/>
    <property type="match status" value="1"/>
</dbReference>